<comment type="similarity">
    <text evidence="2">Belongs to the DedA family.</text>
</comment>
<accession>A0ABP6ZTB1</accession>
<dbReference type="PANTHER" id="PTHR42709">
    <property type="entry name" value="ALKALINE PHOSPHATASE LIKE PROTEIN"/>
    <property type="match status" value="1"/>
</dbReference>
<evidence type="ECO:0000256" key="6">
    <source>
        <dbReference type="ARBA" id="ARBA00023136"/>
    </source>
</evidence>
<dbReference type="InterPro" id="IPR051311">
    <property type="entry name" value="DedA_domain"/>
</dbReference>
<sequence length="228" mass="24086">MFRQAAEEFCLMANEGATAELTGITGLGADVIGALGEVGVGAMTLLETVIPPVPSEVILPLAGFLAQQGELSVVWVLVLATLGSVAGAWIFYGLGAVLGLDRAISLLDRVPLLDAEDLRSASDWFQQHGRASVFFGRLVPGVRSLISLPAGAQKMPLLTFSVWTALGSAIWNSALVAAGYAVGSQWETVGGYVSTISNVVLIGLLVVGLTLLIRRSFRRNRLRREHAS</sequence>
<dbReference type="InterPro" id="IPR032816">
    <property type="entry name" value="VTT_dom"/>
</dbReference>
<dbReference type="Proteomes" id="UP001501074">
    <property type="component" value="Unassembled WGS sequence"/>
</dbReference>
<evidence type="ECO:0000313" key="10">
    <source>
        <dbReference type="Proteomes" id="UP001501074"/>
    </source>
</evidence>
<name>A0ABP6ZTB1_9ACTN</name>
<keyword evidence="10" id="KW-1185">Reference proteome</keyword>
<evidence type="ECO:0000256" key="5">
    <source>
        <dbReference type="ARBA" id="ARBA00022989"/>
    </source>
</evidence>
<gene>
    <name evidence="9" type="ORF">GCM10022223_33460</name>
</gene>
<feature type="transmembrane region" description="Helical" evidence="7">
    <location>
        <begin position="73"/>
        <end position="100"/>
    </location>
</feature>
<feature type="transmembrane region" description="Helical" evidence="7">
    <location>
        <begin position="189"/>
        <end position="213"/>
    </location>
</feature>
<evidence type="ECO:0000256" key="1">
    <source>
        <dbReference type="ARBA" id="ARBA00004651"/>
    </source>
</evidence>
<dbReference type="Pfam" id="PF09335">
    <property type="entry name" value="VTT_dom"/>
    <property type="match status" value="1"/>
</dbReference>
<proteinExistence type="inferred from homology"/>
<feature type="domain" description="VTT" evidence="8">
    <location>
        <begin position="53"/>
        <end position="180"/>
    </location>
</feature>
<comment type="caution">
    <text evidence="9">The sequence shown here is derived from an EMBL/GenBank/DDBJ whole genome shotgun (WGS) entry which is preliminary data.</text>
</comment>
<evidence type="ECO:0000313" key="9">
    <source>
        <dbReference type="EMBL" id="GAA3614504.1"/>
    </source>
</evidence>
<evidence type="ECO:0000256" key="3">
    <source>
        <dbReference type="ARBA" id="ARBA00022475"/>
    </source>
</evidence>
<protein>
    <recommendedName>
        <fullName evidence="8">VTT domain-containing protein</fullName>
    </recommendedName>
</protein>
<evidence type="ECO:0000256" key="7">
    <source>
        <dbReference type="SAM" id="Phobius"/>
    </source>
</evidence>
<comment type="subcellular location">
    <subcellularLocation>
        <location evidence="1">Cell membrane</location>
        <topology evidence="1">Multi-pass membrane protein</topology>
    </subcellularLocation>
</comment>
<keyword evidence="5 7" id="KW-1133">Transmembrane helix</keyword>
<dbReference type="PANTHER" id="PTHR42709:SF6">
    <property type="entry name" value="UNDECAPRENYL PHOSPHATE TRANSPORTER A"/>
    <property type="match status" value="1"/>
</dbReference>
<feature type="transmembrane region" description="Helical" evidence="7">
    <location>
        <begin position="157"/>
        <end position="183"/>
    </location>
</feature>
<evidence type="ECO:0000256" key="2">
    <source>
        <dbReference type="ARBA" id="ARBA00010792"/>
    </source>
</evidence>
<dbReference type="EMBL" id="BAAAZO010000005">
    <property type="protein sequence ID" value="GAA3614504.1"/>
    <property type="molecule type" value="Genomic_DNA"/>
</dbReference>
<evidence type="ECO:0000256" key="4">
    <source>
        <dbReference type="ARBA" id="ARBA00022692"/>
    </source>
</evidence>
<keyword evidence="4 7" id="KW-0812">Transmembrane</keyword>
<keyword evidence="3" id="KW-1003">Cell membrane</keyword>
<keyword evidence="6 7" id="KW-0472">Membrane</keyword>
<organism evidence="9 10">
    <name type="scientific">Kineosporia mesophila</name>
    <dbReference type="NCBI Taxonomy" id="566012"/>
    <lineage>
        <taxon>Bacteria</taxon>
        <taxon>Bacillati</taxon>
        <taxon>Actinomycetota</taxon>
        <taxon>Actinomycetes</taxon>
        <taxon>Kineosporiales</taxon>
        <taxon>Kineosporiaceae</taxon>
        <taxon>Kineosporia</taxon>
    </lineage>
</organism>
<reference evidence="10" key="1">
    <citation type="journal article" date="2019" name="Int. J. Syst. Evol. Microbiol.">
        <title>The Global Catalogue of Microorganisms (GCM) 10K type strain sequencing project: providing services to taxonomists for standard genome sequencing and annotation.</title>
        <authorList>
            <consortium name="The Broad Institute Genomics Platform"/>
            <consortium name="The Broad Institute Genome Sequencing Center for Infectious Disease"/>
            <person name="Wu L."/>
            <person name="Ma J."/>
        </authorList>
    </citation>
    <scope>NUCLEOTIDE SEQUENCE [LARGE SCALE GENOMIC DNA]</scope>
    <source>
        <strain evidence="10">JCM 16902</strain>
    </source>
</reference>
<evidence type="ECO:0000259" key="8">
    <source>
        <dbReference type="Pfam" id="PF09335"/>
    </source>
</evidence>